<feature type="domain" description="HTH myb-type" evidence="4">
    <location>
        <begin position="324"/>
        <end position="383"/>
    </location>
</feature>
<evidence type="ECO:0000313" key="5">
    <source>
        <dbReference type="EMBL" id="CDS14541.1"/>
    </source>
</evidence>
<dbReference type="PANTHER" id="PTHR46734:SF1">
    <property type="entry name" value="TELOMERIC REPEAT-BINDING FACTOR 1"/>
    <property type="match status" value="1"/>
</dbReference>
<dbReference type="AlphaFoldDB" id="A0A077X415"/>
<protein>
    <submittedName>
        <fullName evidence="5">Uncharacterized protein</fullName>
    </submittedName>
</protein>
<feature type="domain" description="Myb-like" evidence="3">
    <location>
        <begin position="331"/>
        <end position="379"/>
    </location>
</feature>
<evidence type="ECO:0000259" key="4">
    <source>
        <dbReference type="PROSITE" id="PS51294"/>
    </source>
</evidence>
<dbReference type="InterPro" id="IPR017930">
    <property type="entry name" value="Myb_dom"/>
</dbReference>
<dbReference type="SUPFAM" id="SSF46689">
    <property type="entry name" value="Homeodomain-like"/>
    <property type="match status" value="1"/>
</dbReference>
<evidence type="ECO:0000256" key="1">
    <source>
        <dbReference type="ARBA" id="ARBA00023242"/>
    </source>
</evidence>
<dbReference type="PROSITE" id="PS51294">
    <property type="entry name" value="HTH_MYB"/>
    <property type="match status" value="1"/>
</dbReference>
<feature type="compositionally biased region" description="Acidic residues" evidence="2">
    <location>
        <begin position="267"/>
        <end position="277"/>
    </location>
</feature>
<dbReference type="Pfam" id="PF00249">
    <property type="entry name" value="Myb_DNA-binding"/>
    <property type="match status" value="1"/>
</dbReference>
<dbReference type="InterPro" id="IPR009057">
    <property type="entry name" value="Homeodomain-like_sf"/>
</dbReference>
<feature type="compositionally biased region" description="Polar residues" evidence="2">
    <location>
        <begin position="240"/>
        <end position="256"/>
    </location>
</feature>
<organism evidence="5">
    <name type="scientific">Lichtheimia ramosa</name>
    <dbReference type="NCBI Taxonomy" id="688394"/>
    <lineage>
        <taxon>Eukaryota</taxon>
        <taxon>Fungi</taxon>
        <taxon>Fungi incertae sedis</taxon>
        <taxon>Mucoromycota</taxon>
        <taxon>Mucoromycotina</taxon>
        <taxon>Mucoromycetes</taxon>
        <taxon>Mucorales</taxon>
        <taxon>Lichtheimiaceae</taxon>
        <taxon>Lichtheimia</taxon>
    </lineage>
</organism>
<reference evidence="5" key="1">
    <citation type="journal article" date="2014" name="Genome Announc.">
        <title>De novo whole-genome sequence and genome annotation of Lichtheimia ramosa.</title>
        <authorList>
            <person name="Linde J."/>
            <person name="Schwartze V."/>
            <person name="Binder U."/>
            <person name="Lass-Florl C."/>
            <person name="Voigt K."/>
            <person name="Horn F."/>
        </authorList>
    </citation>
    <scope>NUCLEOTIDE SEQUENCE</scope>
    <source>
        <strain evidence="5">JMRC FSU:6197</strain>
    </source>
</reference>
<dbReference type="CDD" id="cd11660">
    <property type="entry name" value="SANT_TRF"/>
    <property type="match status" value="1"/>
</dbReference>
<gene>
    <name evidence="5" type="ORF">LRAMOSA06710</name>
</gene>
<evidence type="ECO:0000256" key="2">
    <source>
        <dbReference type="SAM" id="MobiDB-lite"/>
    </source>
</evidence>
<feature type="region of interest" description="Disordered" evidence="2">
    <location>
        <begin position="222"/>
        <end position="325"/>
    </location>
</feature>
<dbReference type="OrthoDB" id="608866at2759"/>
<feature type="compositionally biased region" description="Basic and acidic residues" evidence="2">
    <location>
        <begin position="296"/>
        <end position="315"/>
    </location>
</feature>
<sequence length="400" mass="46223">MTLESVLRSANEAASAAFDIALWDGDDYAKPKLQKVLELCKDLRQRTYYLDYFRIRRKVGTDNVIWLQRAIQRINLAIFTAAIWNDDTQDLEEACKDYFTKVIPRSIECTDKVVDAYLEIRIQLAYREILARMETTEEVDAMQVINSYCPDKLINYNLPANKSGKQNVLPRAQHIIDQFYSKVQNIPEDMERHFPKRLECVMELEKLYTYAFMQQLIESPDESIPSAPVTQPEQKDVPDSNVSTTTPADSASQSSFKEYKDDGSDYQLDEDEDEEDDSTRSESNNSSSNKRQVSAIEKDLLPITDDRTTTRKHDTAQSNQGKEKLRKLTVRWTSEENDAFKKGYQEFGFGRWGEIKKKYSKELGNRTFQQLKDKARTIARALKKDGQPLGIWEPALRQAT</sequence>
<dbReference type="PANTHER" id="PTHR46734">
    <property type="entry name" value="TELOMERIC REPEAT-BINDING FACTOR 1 TERF1"/>
    <property type="match status" value="1"/>
</dbReference>
<dbReference type="InterPro" id="IPR052450">
    <property type="entry name" value="TRBD-Containing_Protein"/>
</dbReference>
<dbReference type="SMART" id="SM00717">
    <property type="entry name" value="SANT"/>
    <property type="match status" value="1"/>
</dbReference>
<dbReference type="PROSITE" id="PS50090">
    <property type="entry name" value="MYB_LIKE"/>
    <property type="match status" value="1"/>
</dbReference>
<dbReference type="EMBL" id="LK023386">
    <property type="protein sequence ID" value="CDS14541.1"/>
    <property type="molecule type" value="Genomic_DNA"/>
</dbReference>
<name>A0A077X415_9FUNG</name>
<evidence type="ECO:0000259" key="3">
    <source>
        <dbReference type="PROSITE" id="PS50090"/>
    </source>
</evidence>
<dbReference type="Gene3D" id="1.10.246.220">
    <property type="match status" value="1"/>
</dbReference>
<keyword evidence="1" id="KW-0539">Nucleus</keyword>
<accession>A0A077X415</accession>
<dbReference type="InterPro" id="IPR001005">
    <property type="entry name" value="SANT/Myb"/>
</dbReference>
<proteinExistence type="predicted"/>